<dbReference type="SUPFAM" id="SSF50249">
    <property type="entry name" value="Nucleic acid-binding proteins"/>
    <property type="match status" value="1"/>
</dbReference>
<sequence>MSEDQNYPIYQCITIDSASSSDLDDAFSIRKNNEGWTVRCCIADISTIDVGSNLERSARQNVHTVYSGANILKPMIPDESVVSRISLTPRNTLIPVLGVTFKLNPNAEECIDLKVERARLRHLGRYTQKGAATAIKNGQSELSVELRDALTLAIRLMRQRMAALGLDSRNDVYIDESGIFRDLKISDPDTAGYIIVQEIMIATNSLVASWCLNKCIPILFRNHIPKNYDDEAFIAELKIIPAARMHEMGKAFISATCQGHMALQAPSYSWFTSPLRRYVDMVNQHNIMAYLDGHRHFPYPGGEDMRRLAEEIESRLGAINKKVSEGYKLRMQRFVARSLKAGMDFSGVEDGVLIRVIKAASTDGTLDQAPLGLMDECRKRLLTRNTSLSLLSTAIEYGNRDWHHLVLEILARFPEHAVSLLSALAMSSELIASVEFRSTDMTNLTQELVVRTKSGLTVSKIATGSNKALAKQRSAILALIEIYQVELSESDQEEIGINKILTDPVSKASDNEPGQKEISINACLEDPSNGNYKGKVLEYCVKAKIAPPHVSSTMEQLATSTRHYVTAEFVFLGCVIIAKGEASKLRDAERQAFKEIFLKIKSATLKQNIPA</sequence>
<dbReference type="PANTHER" id="PTHR23355:SF65">
    <property type="entry name" value="EXORIBONUCLEASE CYT-4, PUTATIVE (AFU_ORTHOLOGUE AFUA_7G01550)-RELATED"/>
    <property type="match status" value="1"/>
</dbReference>
<evidence type="ECO:0000313" key="3">
    <source>
        <dbReference type="Proteomes" id="UP000228751"/>
    </source>
</evidence>
<dbReference type="OrthoDB" id="9764149at2"/>
<dbReference type="InterPro" id="IPR050180">
    <property type="entry name" value="RNR_Ribonuclease"/>
</dbReference>
<organism evidence="2 3">
    <name type="scientific">Acetobacter pomorum</name>
    <dbReference type="NCBI Taxonomy" id="65959"/>
    <lineage>
        <taxon>Bacteria</taxon>
        <taxon>Pseudomonadati</taxon>
        <taxon>Pseudomonadota</taxon>
        <taxon>Alphaproteobacteria</taxon>
        <taxon>Acetobacterales</taxon>
        <taxon>Acetobacteraceae</taxon>
        <taxon>Acetobacter</taxon>
    </lineage>
</organism>
<proteinExistence type="predicted"/>
<dbReference type="GO" id="GO:0000932">
    <property type="term" value="C:P-body"/>
    <property type="evidence" value="ECO:0007669"/>
    <property type="project" value="TreeGrafter"/>
</dbReference>
<keyword evidence="3" id="KW-1185">Reference proteome</keyword>
<dbReference type="PANTHER" id="PTHR23355">
    <property type="entry name" value="RIBONUCLEASE"/>
    <property type="match status" value="1"/>
</dbReference>
<dbReference type="RefSeq" id="WP_099541923.1">
    <property type="nucleotide sequence ID" value="NZ_PEBQ01000164.1"/>
</dbReference>
<dbReference type="AlphaFoldDB" id="A0A2G4RBN8"/>
<dbReference type="GO" id="GO:0000175">
    <property type="term" value="F:3'-5'-RNA exonuclease activity"/>
    <property type="evidence" value="ECO:0007669"/>
    <property type="project" value="TreeGrafter"/>
</dbReference>
<dbReference type="SMART" id="SM00955">
    <property type="entry name" value="RNB"/>
    <property type="match status" value="1"/>
</dbReference>
<protein>
    <recommendedName>
        <fullName evidence="1">RNB domain-containing protein</fullName>
    </recommendedName>
</protein>
<comment type="caution">
    <text evidence="2">The sequence shown here is derived from an EMBL/GenBank/DDBJ whole genome shotgun (WGS) entry which is preliminary data.</text>
</comment>
<reference evidence="2 3" key="1">
    <citation type="submission" date="2017-10" db="EMBL/GenBank/DDBJ databases">
        <title>Genomic analysis of the genus Acetobacter.</title>
        <authorList>
            <person name="Kim K.H."/>
            <person name="Chun B.H."/>
            <person name="Son A.R."/>
            <person name="Jeon C.O."/>
        </authorList>
    </citation>
    <scope>NUCLEOTIDE SEQUENCE [LARGE SCALE GENOMIC DNA]</scope>
    <source>
        <strain evidence="2 3">LHT 2458</strain>
    </source>
</reference>
<name>A0A2G4RBN8_9PROT</name>
<evidence type="ECO:0000313" key="2">
    <source>
        <dbReference type="EMBL" id="PHY93175.1"/>
    </source>
</evidence>
<dbReference type="InterPro" id="IPR001900">
    <property type="entry name" value="RNase_II/R"/>
</dbReference>
<dbReference type="Proteomes" id="UP000228751">
    <property type="component" value="Unassembled WGS sequence"/>
</dbReference>
<accession>A0A2G4RBN8</accession>
<dbReference type="Pfam" id="PF00773">
    <property type="entry name" value="RNB"/>
    <property type="match status" value="1"/>
</dbReference>
<dbReference type="EMBL" id="PEBQ01000164">
    <property type="protein sequence ID" value="PHY93175.1"/>
    <property type="molecule type" value="Genomic_DNA"/>
</dbReference>
<dbReference type="InterPro" id="IPR012340">
    <property type="entry name" value="NA-bd_OB-fold"/>
</dbReference>
<evidence type="ECO:0000259" key="1">
    <source>
        <dbReference type="SMART" id="SM00955"/>
    </source>
</evidence>
<feature type="domain" description="RNB" evidence="1">
    <location>
        <begin position="4"/>
        <end position="293"/>
    </location>
</feature>
<gene>
    <name evidence="2" type="ORF">CSR02_12865</name>
</gene>
<dbReference type="GO" id="GO:0006402">
    <property type="term" value="P:mRNA catabolic process"/>
    <property type="evidence" value="ECO:0007669"/>
    <property type="project" value="TreeGrafter"/>
</dbReference>
<dbReference type="GO" id="GO:0003723">
    <property type="term" value="F:RNA binding"/>
    <property type="evidence" value="ECO:0007669"/>
    <property type="project" value="InterPro"/>
</dbReference>